<dbReference type="GO" id="GO:0004930">
    <property type="term" value="F:G protein-coupled receptor activity"/>
    <property type="evidence" value="ECO:0007669"/>
    <property type="project" value="InterPro"/>
</dbReference>
<keyword evidence="2 5" id="KW-0812">Transmembrane</keyword>
<evidence type="ECO:0000256" key="3">
    <source>
        <dbReference type="ARBA" id="ARBA00022989"/>
    </source>
</evidence>
<keyword evidence="3 5" id="KW-1133">Transmembrane helix</keyword>
<feature type="transmembrane region" description="Helical" evidence="5">
    <location>
        <begin position="130"/>
        <end position="151"/>
    </location>
</feature>
<name>A0A814ZUM2_ADIRI</name>
<evidence type="ECO:0000256" key="1">
    <source>
        <dbReference type="ARBA" id="ARBA00004370"/>
    </source>
</evidence>
<dbReference type="InterPro" id="IPR000276">
    <property type="entry name" value="GPCR_Rhodpsn"/>
</dbReference>
<reference evidence="6" key="1">
    <citation type="submission" date="2021-02" db="EMBL/GenBank/DDBJ databases">
        <authorList>
            <person name="Nowell W R."/>
        </authorList>
    </citation>
    <scope>NUCLEOTIDE SEQUENCE</scope>
</reference>
<evidence type="ECO:0000256" key="5">
    <source>
        <dbReference type="SAM" id="Phobius"/>
    </source>
</evidence>
<dbReference type="Proteomes" id="UP000663828">
    <property type="component" value="Unassembled WGS sequence"/>
</dbReference>
<dbReference type="SUPFAM" id="SSF81321">
    <property type="entry name" value="Family A G protein-coupled receptor-like"/>
    <property type="match status" value="1"/>
</dbReference>
<evidence type="ECO:0000256" key="2">
    <source>
        <dbReference type="ARBA" id="ARBA00022692"/>
    </source>
</evidence>
<protein>
    <submittedName>
        <fullName evidence="6">Uncharacterized protein</fullName>
    </submittedName>
</protein>
<accession>A0A814ZUM2</accession>
<feature type="non-terminal residue" evidence="6">
    <location>
        <position position="1"/>
    </location>
</feature>
<feature type="transmembrane region" description="Helical" evidence="5">
    <location>
        <begin position="47"/>
        <end position="68"/>
    </location>
</feature>
<dbReference type="AlphaFoldDB" id="A0A814ZUM2"/>
<dbReference type="GO" id="GO:0016020">
    <property type="term" value="C:membrane"/>
    <property type="evidence" value="ECO:0007669"/>
    <property type="project" value="UniProtKB-SubCell"/>
</dbReference>
<comment type="subcellular location">
    <subcellularLocation>
        <location evidence="1">Membrane</location>
    </subcellularLocation>
</comment>
<organism evidence="6 7">
    <name type="scientific">Adineta ricciae</name>
    <name type="common">Rotifer</name>
    <dbReference type="NCBI Taxonomy" id="249248"/>
    <lineage>
        <taxon>Eukaryota</taxon>
        <taxon>Metazoa</taxon>
        <taxon>Spiralia</taxon>
        <taxon>Gnathifera</taxon>
        <taxon>Rotifera</taxon>
        <taxon>Eurotatoria</taxon>
        <taxon>Bdelloidea</taxon>
        <taxon>Adinetida</taxon>
        <taxon>Adinetidae</taxon>
        <taxon>Adineta</taxon>
    </lineage>
</organism>
<proteinExistence type="predicted"/>
<dbReference type="EMBL" id="CAJNOR010002089">
    <property type="protein sequence ID" value="CAF1246309.1"/>
    <property type="molecule type" value="Genomic_DNA"/>
</dbReference>
<feature type="transmembrane region" description="Helical" evidence="5">
    <location>
        <begin position="98"/>
        <end position="118"/>
    </location>
</feature>
<dbReference type="Pfam" id="PF00001">
    <property type="entry name" value="7tm_1"/>
    <property type="match status" value="1"/>
</dbReference>
<keyword evidence="4 5" id="KW-0472">Membrane</keyword>
<evidence type="ECO:0000256" key="4">
    <source>
        <dbReference type="ARBA" id="ARBA00023136"/>
    </source>
</evidence>
<sequence>LLICNISTSIHDPIYRGLSEEENENNEHKRIWCVVNYSSNLQVYNRVINTFHFFIPFLINLISSIILITKKSRRQSNLHKNQPYSDELRKQLREHRRLLIAPVVLFLLALPRLILSYVSRCMNSARDSSLFLGGYFISFIPPIITFMIFVIPSEFYRKEYQKSITQYRQRIQQHLRRTF</sequence>
<dbReference type="Gene3D" id="1.20.1070.10">
    <property type="entry name" value="Rhodopsin 7-helix transmembrane proteins"/>
    <property type="match status" value="1"/>
</dbReference>
<comment type="caution">
    <text evidence="6">The sequence shown here is derived from an EMBL/GenBank/DDBJ whole genome shotgun (WGS) entry which is preliminary data.</text>
</comment>
<evidence type="ECO:0000313" key="7">
    <source>
        <dbReference type="Proteomes" id="UP000663828"/>
    </source>
</evidence>
<evidence type="ECO:0000313" key="6">
    <source>
        <dbReference type="EMBL" id="CAF1246309.1"/>
    </source>
</evidence>
<gene>
    <name evidence="6" type="ORF">XAT740_LOCUS26011</name>
</gene>
<keyword evidence="7" id="KW-1185">Reference proteome</keyword>